<dbReference type="Gene3D" id="2.60.120.10">
    <property type="entry name" value="Jelly Rolls"/>
    <property type="match status" value="1"/>
</dbReference>
<dbReference type="Pfam" id="PF00595">
    <property type="entry name" value="PDZ"/>
    <property type="match status" value="1"/>
</dbReference>
<dbReference type="SMART" id="SM00228">
    <property type="entry name" value="PDZ"/>
    <property type="match status" value="1"/>
</dbReference>
<feature type="region of interest" description="Disordered" evidence="3">
    <location>
        <begin position="139"/>
        <end position="290"/>
    </location>
</feature>
<feature type="compositionally biased region" description="Polar residues" evidence="3">
    <location>
        <begin position="139"/>
        <end position="149"/>
    </location>
</feature>
<dbReference type="SUPFAM" id="SSF54236">
    <property type="entry name" value="Ubiquitin-like"/>
    <property type="match status" value="1"/>
</dbReference>
<dbReference type="PROSITE" id="PS50200">
    <property type="entry name" value="RA"/>
    <property type="match status" value="1"/>
</dbReference>
<feature type="compositionally biased region" description="Polar residues" evidence="3">
    <location>
        <begin position="814"/>
        <end position="830"/>
    </location>
</feature>
<dbReference type="InterPro" id="IPR036034">
    <property type="entry name" value="PDZ_sf"/>
</dbReference>
<keyword evidence="1 2" id="KW-0344">Guanine-nucleotide releasing factor</keyword>
<evidence type="ECO:0000259" key="5">
    <source>
        <dbReference type="PROSITE" id="PS50106"/>
    </source>
</evidence>
<feature type="compositionally biased region" description="Low complexity" evidence="3">
    <location>
        <begin position="236"/>
        <end position="245"/>
    </location>
</feature>
<dbReference type="CDD" id="cd06755">
    <property type="entry name" value="PDZ_RapGEF2_RapGEF6-like"/>
    <property type="match status" value="1"/>
</dbReference>
<feature type="compositionally biased region" description="Low complexity" evidence="3">
    <location>
        <begin position="159"/>
        <end position="181"/>
    </location>
</feature>
<feature type="compositionally biased region" description="Basic and acidic residues" evidence="3">
    <location>
        <begin position="253"/>
        <end position="263"/>
    </location>
</feature>
<feature type="compositionally biased region" description="Polar residues" evidence="3">
    <location>
        <begin position="770"/>
        <end position="779"/>
    </location>
</feature>
<keyword evidence="9" id="KW-1185">Reference proteome</keyword>
<dbReference type="Gene3D" id="1.10.840.10">
    <property type="entry name" value="Ras guanine-nucleotide exchange factors catalytic domain"/>
    <property type="match status" value="1"/>
</dbReference>
<name>A0AAD4N6T9_9BILA</name>
<dbReference type="SMART" id="SM00147">
    <property type="entry name" value="RasGEF"/>
    <property type="match status" value="1"/>
</dbReference>
<dbReference type="SUPFAM" id="SSF48366">
    <property type="entry name" value="Ras GEF"/>
    <property type="match status" value="1"/>
</dbReference>
<evidence type="ECO:0000259" key="4">
    <source>
        <dbReference type="PROSITE" id="PS50009"/>
    </source>
</evidence>
<feature type="domain" description="PDZ" evidence="5">
    <location>
        <begin position="660"/>
        <end position="731"/>
    </location>
</feature>
<accession>A0AAD4N6T9</accession>
<feature type="region of interest" description="Disordered" evidence="3">
    <location>
        <begin position="1335"/>
        <end position="1383"/>
    </location>
</feature>
<dbReference type="InterPro" id="IPR014710">
    <property type="entry name" value="RmlC-like_jellyroll"/>
</dbReference>
<feature type="region of interest" description="Disordered" evidence="3">
    <location>
        <begin position="758"/>
        <end position="799"/>
    </location>
</feature>
<evidence type="ECO:0000313" key="8">
    <source>
        <dbReference type="EMBL" id="KAI1715562.1"/>
    </source>
</evidence>
<feature type="region of interest" description="Disordered" evidence="3">
    <location>
        <begin position="1410"/>
        <end position="1489"/>
    </location>
</feature>
<evidence type="ECO:0000313" key="9">
    <source>
        <dbReference type="Proteomes" id="UP001201812"/>
    </source>
</evidence>
<feature type="compositionally biased region" description="Polar residues" evidence="3">
    <location>
        <begin position="898"/>
        <end position="909"/>
    </location>
</feature>
<feature type="region of interest" description="Disordered" evidence="3">
    <location>
        <begin position="814"/>
        <end position="847"/>
    </location>
</feature>
<dbReference type="CDD" id="cd06224">
    <property type="entry name" value="REM"/>
    <property type="match status" value="1"/>
</dbReference>
<feature type="compositionally biased region" description="Polar residues" evidence="3">
    <location>
        <begin position="1446"/>
        <end position="1466"/>
    </location>
</feature>
<feature type="compositionally biased region" description="Low complexity" evidence="3">
    <location>
        <begin position="273"/>
        <end position="283"/>
    </location>
</feature>
<dbReference type="InterPro" id="IPR001478">
    <property type="entry name" value="PDZ"/>
</dbReference>
<dbReference type="GO" id="GO:0005085">
    <property type="term" value="F:guanyl-nucleotide exchange factor activity"/>
    <property type="evidence" value="ECO:0007669"/>
    <property type="project" value="UniProtKB-KW"/>
</dbReference>
<feature type="compositionally biased region" description="Polar residues" evidence="3">
    <location>
        <begin position="788"/>
        <end position="799"/>
    </location>
</feature>
<feature type="compositionally biased region" description="Low complexity" evidence="3">
    <location>
        <begin position="324"/>
        <end position="340"/>
    </location>
</feature>
<feature type="compositionally biased region" description="Polar residues" evidence="3">
    <location>
        <begin position="1473"/>
        <end position="1489"/>
    </location>
</feature>
<dbReference type="Pfam" id="PF00788">
    <property type="entry name" value="RA"/>
    <property type="match status" value="1"/>
</dbReference>
<protein>
    <submittedName>
        <fullName evidence="8">RasGEF domain-containing protein</fullName>
    </submittedName>
</protein>
<feature type="domain" description="Ras-GEF" evidence="4">
    <location>
        <begin position="1031"/>
        <end position="1259"/>
    </location>
</feature>
<feature type="region of interest" description="Disordered" evidence="3">
    <location>
        <begin position="29"/>
        <end position="51"/>
    </location>
</feature>
<dbReference type="SUPFAM" id="SSF50156">
    <property type="entry name" value="PDZ domain-like"/>
    <property type="match status" value="1"/>
</dbReference>
<gene>
    <name evidence="8" type="ORF">DdX_07882</name>
</gene>
<dbReference type="Gene3D" id="3.10.20.90">
    <property type="entry name" value="Phosphatidylinositol 3-kinase Catalytic Subunit, Chain A, domain 1"/>
    <property type="match status" value="1"/>
</dbReference>
<evidence type="ECO:0000259" key="6">
    <source>
        <dbReference type="PROSITE" id="PS50200"/>
    </source>
</evidence>
<dbReference type="InterPro" id="IPR000651">
    <property type="entry name" value="Ras-like_Gua-exchang_fac_N"/>
</dbReference>
<feature type="compositionally biased region" description="Polar residues" evidence="3">
    <location>
        <begin position="837"/>
        <end position="847"/>
    </location>
</feature>
<dbReference type="GO" id="GO:0007265">
    <property type="term" value="P:Ras protein signal transduction"/>
    <property type="evidence" value="ECO:0007669"/>
    <property type="project" value="TreeGrafter"/>
</dbReference>
<dbReference type="GO" id="GO:0016324">
    <property type="term" value="C:apical plasma membrane"/>
    <property type="evidence" value="ECO:0007669"/>
    <property type="project" value="TreeGrafter"/>
</dbReference>
<dbReference type="Proteomes" id="UP001201812">
    <property type="component" value="Unassembled WGS sequence"/>
</dbReference>
<dbReference type="InterPro" id="IPR023578">
    <property type="entry name" value="Ras_GEF_dom_sf"/>
</dbReference>
<dbReference type="SUPFAM" id="SSF51206">
    <property type="entry name" value="cAMP-binding domain-like"/>
    <property type="match status" value="1"/>
</dbReference>
<reference evidence="8" key="1">
    <citation type="submission" date="2022-01" db="EMBL/GenBank/DDBJ databases">
        <title>Genome Sequence Resource for Two Populations of Ditylenchus destructor, the Migratory Endoparasitic Phytonematode.</title>
        <authorList>
            <person name="Zhang H."/>
            <person name="Lin R."/>
            <person name="Xie B."/>
        </authorList>
    </citation>
    <scope>NUCLEOTIDE SEQUENCE</scope>
    <source>
        <strain evidence="8">BazhouSP</strain>
    </source>
</reference>
<organism evidence="8 9">
    <name type="scientific">Ditylenchus destructor</name>
    <dbReference type="NCBI Taxonomy" id="166010"/>
    <lineage>
        <taxon>Eukaryota</taxon>
        <taxon>Metazoa</taxon>
        <taxon>Ecdysozoa</taxon>
        <taxon>Nematoda</taxon>
        <taxon>Chromadorea</taxon>
        <taxon>Rhabditida</taxon>
        <taxon>Tylenchina</taxon>
        <taxon>Tylenchomorpha</taxon>
        <taxon>Sphaerularioidea</taxon>
        <taxon>Anguinidae</taxon>
        <taxon>Anguininae</taxon>
        <taxon>Ditylenchus</taxon>
    </lineage>
</organism>
<evidence type="ECO:0000259" key="7">
    <source>
        <dbReference type="PROSITE" id="PS50212"/>
    </source>
</evidence>
<evidence type="ECO:0000256" key="3">
    <source>
        <dbReference type="SAM" id="MobiDB-lite"/>
    </source>
</evidence>
<evidence type="ECO:0000256" key="1">
    <source>
        <dbReference type="ARBA" id="ARBA00022658"/>
    </source>
</evidence>
<feature type="domain" description="Ras-associating" evidence="6">
    <location>
        <begin position="917"/>
        <end position="1006"/>
    </location>
</feature>
<dbReference type="Pfam" id="PF00617">
    <property type="entry name" value="RasGEF"/>
    <property type="match status" value="1"/>
</dbReference>
<dbReference type="Pfam" id="PF00618">
    <property type="entry name" value="RasGEF_N"/>
    <property type="match status" value="1"/>
</dbReference>
<dbReference type="InterPro" id="IPR036964">
    <property type="entry name" value="RASGEF_cat_dom_sf"/>
</dbReference>
<dbReference type="PROSITE" id="PS50009">
    <property type="entry name" value="RASGEF_CAT"/>
    <property type="match status" value="1"/>
</dbReference>
<comment type="caution">
    <text evidence="8">The sequence shown here is derived from an EMBL/GenBank/DDBJ whole genome shotgun (WGS) entry which is preliminary data.</text>
</comment>
<dbReference type="PANTHER" id="PTHR23113">
    <property type="entry name" value="GUANINE NUCLEOTIDE EXCHANGE FACTOR"/>
    <property type="match status" value="1"/>
</dbReference>
<dbReference type="CDD" id="cd01785">
    <property type="entry name" value="RA_PDZ-GEF1"/>
    <property type="match status" value="1"/>
</dbReference>
<dbReference type="InterPro" id="IPR000159">
    <property type="entry name" value="RA_dom"/>
</dbReference>
<dbReference type="PANTHER" id="PTHR23113:SF249">
    <property type="entry name" value="RAP GUANINE NUCLEOTIDE EXCHANGE FACTOR 6"/>
    <property type="match status" value="1"/>
</dbReference>
<feature type="region of interest" description="Disordered" evidence="3">
    <location>
        <begin position="885"/>
        <end position="909"/>
    </location>
</feature>
<feature type="domain" description="N-terminal Ras-GEF" evidence="7">
    <location>
        <begin position="540"/>
        <end position="655"/>
    </location>
</feature>
<dbReference type="SMART" id="SM00229">
    <property type="entry name" value="RasGEFN"/>
    <property type="match status" value="1"/>
</dbReference>
<evidence type="ECO:0000256" key="2">
    <source>
        <dbReference type="PROSITE-ProRule" id="PRU00168"/>
    </source>
</evidence>
<feature type="compositionally biased region" description="Acidic residues" evidence="3">
    <location>
        <begin position="357"/>
        <end position="367"/>
    </location>
</feature>
<dbReference type="PROSITE" id="PS50212">
    <property type="entry name" value="RASGEF_NTER"/>
    <property type="match status" value="1"/>
</dbReference>
<feature type="region of interest" description="Disordered" evidence="3">
    <location>
        <begin position="324"/>
        <end position="375"/>
    </location>
</feature>
<dbReference type="Gene3D" id="2.30.42.10">
    <property type="match status" value="1"/>
</dbReference>
<dbReference type="InterPro" id="IPR008937">
    <property type="entry name" value="Ras-like_GEF"/>
</dbReference>
<dbReference type="SMART" id="SM00314">
    <property type="entry name" value="RA"/>
    <property type="match status" value="1"/>
</dbReference>
<dbReference type="PROSITE" id="PS50106">
    <property type="entry name" value="PDZ"/>
    <property type="match status" value="1"/>
</dbReference>
<dbReference type="CDD" id="cd00155">
    <property type="entry name" value="RasGEF"/>
    <property type="match status" value="1"/>
</dbReference>
<dbReference type="InterPro" id="IPR018490">
    <property type="entry name" value="cNMP-bd_dom_sf"/>
</dbReference>
<dbReference type="InterPro" id="IPR029071">
    <property type="entry name" value="Ubiquitin-like_domsf"/>
</dbReference>
<dbReference type="Gene3D" id="1.20.870.10">
    <property type="entry name" value="Son of sevenless (SoS) protein Chain: S domain 1"/>
    <property type="match status" value="1"/>
</dbReference>
<sequence>MNLRRNSDCIVIQPSDMIVHNQSQNFHGSTSLYAEPSTSSGNLHNTHGQQPISVGPVYNQTNLEANSITYQNSNGHYINGGSSSTFHRPVYGRVPSPAPKVQATNNHPPPTHPRHLGHIQQPWIAPPQPPPKPNFMMTANNRRPFQSGTPPIGNHGRASSVSDSYTITSSSSTVNVPSHLSASPNVTYGNIPAGANSNIRKSFHEHHEQNSENTKPTSNYRPSTQQQQSRNAANITLTSTTQQTPKTKRRSHSKESSTDDKCSTSEMNPVEKSSLNKPSTSSSFAPTNNFQRLSKMRLNFSRKDSDENGATTVKVRSFASYGSGSASARSLRARSTASSSTNGDDIDDFSGLPETAVDSDDEDDEESCPSHDSFQELRDNVRECLEKEPADRNSDDISVLMDFMQQMPALASLPMSIKRQLCLKMVFAIVPHAGTVIMQHKEKVDAWSVVVNGVVEHVKASGERIIYRLGDCFGAQPSTQVQHQDGEMRTVVDDCEFVLVEHSDYCSIMSTLNQHIEREADSVTGEVVREAERRVVGNQVELLIIKAIPDKLVQQLVDDSETTATDAHYLEDFLLMYRVFISEPTVIVNRMLEWFEQQKYRDKVARIILLWVNNHFNDFESDKNMTKLLDSFEGLMERAGMHNQLSLLNITCSVKSKPRTVTLTRSNRDQELAFSVLGGYEFSQGVFISEVESNSLADKNGLKRGDEILEVNGQNFKHIPLSKALDVLRESTHLSLTVKSNLMGFKELMIHHDELSTQRSTGEDTVDSGVPSNHVSSGNGTVGRYQKKSSVPATNSRRSTVNILANNAFVAPNPNEQTIRQNSTTKQGTRNGLLPNSELSSTMSIGSGTGKSSMFEKLFTLLKGSGTSHDGGDYADEAYSNSLRASRSNPDISAHSVHPSSLHPNRHSSFSTGYQCAEQAVKIYRSDQSFRYLTVYPETTAKNVVQLALQEFGMSNNENTSLDWSLCECTVTREKVIKQRRLPDDMHNLAEKIGLNSRFYLKNNHKSENLIPDELAPEVLKESRMNLYTLNAQFIATQLTLQDFSVFASIEPTEYVNQLFRLESRYGWPQLTIFEDLFNTEMWWVVTEICYERNVYRRSKLIKKFIKIARHCRELRNFNSMFAIVSGLEKPAVRRLSHSWERVSGKYMKMLSDIQQLLDPSRNMSKYRQHLAQVALDPPVIPIYPVLRKDLTFAHEANSTYCGKLVNFEKLRMIARIIRSITRLSSVQYDVDWITSQMASGMDISSSATLRLQTTVASHNAYWANARQTKMQNPKSRMIQALGTGIMTSASGGNGPSGQSRKKLYERTLMLRKVKAYLAELPVIDIETELDRLSLECEPPAPGGSVPMSMMGGGSSSAPRRRMPSPSPSSLSSHSNQSADQKQRLMHMPKFGVESPQAVQKMLSLVQNSKVKTPGAAPTTNPPMRVLAPSPQLSQPIPSGRRPPSTALNQPQVRRIPSFNTPSASSADLPPIGQNQKRNSLSSTERSIN</sequence>
<dbReference type="EMBL" id="JAKKPZ010000011">
    <property type="protein sequence ID" value="KAI1715562.1"/>
    <property type="molecule type" value="Genomic_DNA"/>
</dbReference>
<proteinExistence type="predicted"/>
<feature type="compositionally biased region" description="Polar residues" evidence="3">
    <location>
        <begin position="211"/>
        <end position="235"/>
    </location>
</feature>
<dbReference type="InterPro" id="IPR001895">
    <property type="entry name" value="RASGEF_cat_dom"/>
</dbReference>